<organism evidence="10 11">
    <name type="scientific">Lactobacillus colini</name>
    <dbReference type="NCBI Taxonomy" id="1819254"/>
    <lineage>
        <taxon>Bacteria</taxon>
        <taxon>Bacillati</taxon>
        <taxon>Bacillota</taxon>
        <taxon>Bacilli</taxon>
        <taxon>Lactobacillales</taxon>
        <taxon>Lactobacillaceae</taxon>
        <taxon>Lactobacillus</taxon>
    </lineage>
</organism>
<dbReference type="PROSITE" id="PS51202">
    <property type="entry name" value="RCK_C"/>
    <property type="match status" value="1"/>
</dbReference>
<keyword evidence="3 8" id="KW-0812">Transmembrane</keyword>
<dbReference type="CDD" id="cd01031">
    <property type="entry name" value="EriC"/>
    <property type="match status" value="1"/>
</dbReference>
<evidence type="ECO:0000256" key="1">
    <source>
        <dbReference type="ARBA" id="ARBA00004141"/>
    </source>
</evidence>
<reference evidence="10 11" key="1">
    <citation type="submission" date="2021-03" db="EMBL/GenBank/DDBJ databases">
        <title>Genomic Encyclopedia of Type Strains, Phase IV (KMG-IV): sequencing the most valuable type-strain genomes for metagenomic binning, comparative biology and taxonomic classification.</title>
        <authorList>
            <person name="Goeker M."/>
        </authorList>
    </citation>
    <scope>NUCLEOTIDE SEQUENCE [LARGE SCALE GENOMIC DNA]</scope>
    <source>
        <strain evidence="10 11">DSM 101872</strain>
    </source>
</reference>
<dbReference type="SUPFAM" id="SSF116726">
    <property type="entry name" value="TrkA C-terminal domain-like"/>
    <property type="match status" value="1"/>
</dbReference>
<dbReference type="Gene3D" id="1.10.3080.10">
    <property type="entry name" value="Clc chloride channel"/>
    <property type="match status" value="1"/>
</dbReference>
<protein>
    <submittedName>
        <fullName evidence="10">H+/Cl- antiporter ClcA</fullName>
    </submittedName>
</protein>
<dbReference type="Pfam" id="PF00654">
    <property type="entry name" value="Voltage_CLC"/>
    <property type="match status" value="1"/>
</dbReference>
<feature type="transmembrane region" description="Helical" evidence="8">
    <location>
        <begin position="358"/>
        <end position="375"/>
    </location>
</feature>
<evidence type="ECO:0000256" key="2">
    <source>
        <dbReference type="ARBA" id="ARBA00022448"/>
    </source>
</evidence>
<feature type="transmembrane region" description="Helical" evidence="8">
    <location>
        <begin position="260"/>
        <end position="282"/>
    </location>
</feature>
<sequence length="518" mass="56094">MKKEDKNNLKILGQALIVGIIAGAVVGLFRFGIESTSAFWLKLFTNAHRNPIWFIAIVIGLFLVGLIAGYFVKQHPHVGGSGIPEVKLQLEGKLQLPWWPILWRKLIGGVMVIGTGLFLGPEGPSLQLGSTIGQGVAQGFKQDKTNARVLLATGAASGLSAAFGAPLSGSLFVLEEVFHNFSPKVWMNALVGAIASDYVVSNIFGQKPVLALRYNFRLPVNLYWHLLILGIVLGLLGHLYKLGLFNLKKVYAKINFLPSWLNGLIPLVILIPIMYYVPIITGPGNRLILSLPKMIIGSGWALIGMLAGYYILRIAFSIVSYDSGLPSGIFLPILTMGAVIGAVYGMTMVQLGLLPGKFVINLIIFSMAGYFAAIIRAPFTAIILITEMVGSLLQLMPLAVVAFVALLVDQLLGGRPIYGQLAAALDKKGTDNGEYAGTQDELTLPVYESSHLVDKKISEIKWPKNTLVKTINRDGHDIIPDGNTIIAGGDMLVLEVDSNQRGHVYDQMKKLQGVELDG</sequence>
<keyword evidence="7" id="KW-0868">Chloride</keyword>
<keyword evidence="11" id="KW-1185">Reference proteome</keyword>
<dbReference type="InterPro" id="IPR014743">
    <property type="entry name" value="Cl-channel_core"/>
</dbReference>
<evidence type="ECO:0000313" key="10">
    <source>
        <dbReference type="EMBL" id="MBP2058371.1"/>
    </source>
</evidence>
<keyword evidence="4 8" id="KW-1133">Transmembrane helix</keyword>
<dbReference type="InterPro" id="IPR006037">
    <property type="entry name" value="RCK_C"/>
</dbReference>
<dbReference type="Proteomes" id="UP001519292">
    <property type="component" value="Unassembled WGS sequence"/>
</dbReference>
<feature type="transmembrane region" description="Helical" evidence="8">
    <location>
        <begin position="149"/>
        <end position="173"/>
    </location>
</feature>
<comment type="caution">
    <text evidence="10">The sequence shown here is derived from an EMBL/GenBank/DDBJ whole genome shotgun (WGS) entry which is preliminary data.</text>
</comment>
<dbReference type="SUPFAM" id="SSF81340">
    <property type="entry name" value="Clc chloride channel"/>
    <property type="match status" value="1"/>
</dbReference>
<comment type="subcellular location">
    <subcellularLocation>
        <location evidence="1">Membrane</location>
        <topology evidence="1">Multi-pass membrane protein</topology>
    </subcellularLocation>
</comment>
<evidence type="ECO:0000256" key="5">
    <source>
        <dbReference type="ARBA" id="ARBA00023065"/>
    </source>
</evidence>
<evidence type="ECO:0000256" key="7">
    <source>
        <dbReference type="ARBA" id="ARBA00023214"/>
    </source>
</evidence>
<keyword evidence="6 8" id="KW-0472">Membrane</keyword>
<feature type="transmembrane region" description="Helical" evidence="8">
    <location>
        <begin position="222"/>
        <end position="240"/>
    </location>
</feature>
<feature type="transmembrane region" description="Helical" evidence="8">
    <location>
        <begin position="324"/>
        <end position="346"/>
    </location>
</feature>
<evidence type="ECO:0000313" key="11">
    <source>
        <dbReference type="Proteomes" id="UP001519292"/>
    </source>
</evidence>
<keyword evidence="5" id="KW-0406">Ion transport</keyword>
<dbReference type="PRINTS" id="PR00762">
    <property type="entry name" value="CLCHANNEL"/>
</dbReference>
<gene>
    <name evidence="10" type="ORF">J2Z60_001550</name>
</gene>
<accession>A0ABS4MFA4</accession>
<dbReference type="Pfam" id="PF02080">
    <property type="entry name" value="TrkA_C"/>
    <property type="match status" value="1"/>
</dbReference>
<dbReference type="PANTHER" id="PTHR45711">
    <property type="entry name" value="CHLORIDE CHANNEL PROTEIN"/>
    <property type="match status" value="1"/>
</dbReference>
<name>A0ABS4MFA4_9LACO</name>
<dbReference type="RefSeq" id="WP_209687108.1">
    <property type="nucleotide sequence ID" value="NZ_JAGGLU010000008.1"/>
</dbReference>
<dbReference type="PANTHER" id="PTHR45711:SF6">
    <property type="entry name" value="CHLORIDE CHANNEL PROTEIN"/>
    <property type="match status" value="1"/>
</dbReference>
<feature type="transmembrane region" description="Helical" evidence="8">
    <location>
        <begin position="294"/>
        <end position="312"/>
    </location>
</feature>
<evidence type="ECO:0000256" key="3">
    <source>
        <dbReference type="ARBA" id="ARBA00022692"/>
    </source>
</evidence>
<feature type="domain" description="RCK C-terminal" evidence="9">
    <location>
        <begin position="428"/>
        <end position="510"/>
    </location>
</feature>
<dbReference type="EMBL" id="JAGGLU010000008">
    <property type="protein sequence ID" value="MBP2058371.1"/>
    <property type="molecule type" value="Genomic_DNA"/>
</dbReference>
<dbReference type="InterPro" id="IPR036721">
    <property type="entry name" value="RCK_C_sf"/>
</dbReference>
<dbReference type="Gene3D" id="3.30.70.1450">
    <property type="entry name" value="Regulator of K+ conductance, C-terminal domain"/>
    <property type="match status" value="1"/>
</dbReference>
<evidence type="ECO:0000259" key="9">
    <source>
        <dbReference type="PROSITE" id="PS51202"/>
    </source>
</evidence>
<evidence type="ECO:0000256" key="8">
    <source>
        <dbReference type="SAM" id="Phobius"/>
    </source>
</evidence>
<feature type="transmembrane region" description="Helical" evidence="8">
    <location>
        <begin position="52"/>
        <end position="72"/>
    </location>
</feature>
<proteinExistence type="predicted"/>
<feature type="transmembrane region" description="Helical" evidence="8">
    <location>
        <begin position="381"/>
        <end position="408"/>
    </location>
</feature>
<evidence type="ECO:0000256" key="4">
    <source>
        <dbReference type="ARBA" id="ARBA00022989"/>
    </source>
</evidence>
<keyword evidence="2" id="KW-0813">Transport</keyword>
<feature type="transmembrane region" description="Helical" evidence="8">
    <location>
        <begin position="12"/>
        <end position="32"/>
    </location>
</feature>
<evidence type="ECO:0000256" key="6">
    <source>
        <dbReference type="ARBA" id="ARBA00023136"/>
    </source>
</evidence>
<dbReference type="InterPro" id="IPR001807">
    <property type="entry name" value="ClC"/>
</dbReference>